<proteinExistence type="predicted"/>
<dbReference type="OrthoDB" id="674963at2759"/>
<dbReference type="Proteomes" id="UP000014680">
    <property type="component" value="Unassembled WGS sequence"/>
</dbReference>
<evidence type="ECO:0000256" key="1">
    <source>
        <dbReference type="SAM" id="Coils"/>
    </source>
</evidence>
<protein>
    <submittedName>
        <fullName evidence="2">Coiled-coil domain containing protein, putative</fullName>
    </submittedName>
</protein>
<name>A0A0A1UDT8_ENTIV</name>
<feature type="coiled-coil region" evidence="1">
    <location>
        <begin position="124"/>
        <end position="162"/>
    </location>
</feature>
<dbReference type="RefSeq" id="XP_004261541.1">
    <property type="nucleotide sequence ID" value="XM_004261493.1"/>
</dbReference>
<dbReference type="VEuPathDB" id="AmoebaDB:EIN_341780"/>
<keyword evidence="3" id="KW-1185">Reference proteome</keyword>
<dbReference type="PANTHER" id="PTHR12111">
    <property type="entry name" value="SPLICING FACTOR YJU2"/>
    <property type="match status" value="1"/>
</dbReference>
<organism evidence="2 3">
    <name type="scientific">Entamoeba invadens IP1</name>
    <dbReference type="NCBI Taxonomy" id="370355"/>
    <lineage>
        <taxon>Eukaryota</taxon>
        <taxon>Amoebozoa</taxon>
        <taxon>Evosea</taxon>
        <taxon>Archamoebae</taxon>
        <taxon>Mastigamoebida</taxon>
        <taxon>Entamoebidae</taxon>
        <taxon>Entamoeba</taxon>
    </lineage>
</organism>
<dbReference type="Pfam" id="PF04502">
    <property type="entry name" value="Saf4_Yju2"/>
    <property type="match status" value="1"/>
</dbReference>
<reference evidence="2 3" key="1">
    <citation type="submission" date="2012-10" db="EMBL/GenBank/DDBJ databases">
        <authorList>
            <person name="Zafar N."/>
            <person name="Inman J."/>
            <person name="Hall N."/>
            <person name="Lorenzi H."/>
            <person name="Caler E."/>
        </authorList>
    </citation>
    <scope>NUCLEOTIDE SEQUENCE [LARGE SCALE GENOMIC DNA]</scope>
    <source>
        <strain evidence="2 3">IP1</strain>
    </source>
</reference>
<dbReference type="PANTHER" id="PTHR12111:SF1">
    <property type="entry name" value="SPLICING FACTOR YJU2"/>
    <property type="match status" value="1"/>
</dbReference>
<accession>A0A0A1UDT8</accession>
<dbReference type="OMA" id="ENCDYQN"/>
<evidence type="ECO:0000313" key="2">
    <source>
        <dbReference type="EMBL" id="ELP94770.1"/>
    </source>
</evidence>
<dbReference type="GeneID" id="14893717"/>
<dbReference type="GO" id="GO:0000398">
    <property type="term" value="P:mRNA splicing, via spliceosome"/>
    <property type="evidence" value="ECO:0007669"/>
    <property type="project" value="InterPro"/>
</dbReference>
<dbReference type="KEGG" id="eiv:EIN_341780"/>
<dbReference type="InterPro" id="IPR007590">
    <property type="entry name" value="Saf4/Yju2"/>
</dbReference>
<dbReference type="GO" id="GO:0071006">
    <property type="term" value="C:U2-type catalytic step 1 spliceosome"/>
    <property type="evidence" value="ECO:0007669"/>
    <property type="project" value="TreeGrafter"/>
</dbReference>
<keyword evidence="1" id="KW-0175">Coiled coil</keyword>
<dbReference type="AlphaFoldDB" id="A0A0A1UDT8"/>
<gene>
    <name evidence="2" type="ORF">EIN_341780</name>
</gene>
<evidence type="ECO:0000313" key="3">
    <source>
        <dbReference type="Proteomes" id="UP000014680"/>
    </source>
</evidence>
<dbReference type="EMBL" id="KB206175">
    <property type="protein sequence ID" value="ELP94770.1"/>
    <property type="molecule type" value="Genomic_DNA"/>
</dbReference>
<sequence length="230" mass="27321">MSTRKGQSKYYSPDFDPEELEKFVDKQRRLHKGLGPKKLDVRMMLPMSVRCNACGEYMYKGKKFNSKKETVEGEDYCGVKVFRFYFKCTNCKNVFTIKTDPKNADYAVELNCSRGVDVRKDEMKEIETNKVKREEEEKDDVIKKLENQSADTLRQLRNVEQLEVLKQMKRDEADVNIDDIIQKVRQEKIEHLEKSEKNVEKINFLKIREKKINTEKKPKKEEKKKKSTFL</sequence>